<dbReference type="PANTHER" id="PTHR30572:SF4">
    <property type="entry name" value="ABC TRANSPORTER PERMEASE YTRF"/>
    <property type="match status" value="1"/>
</dbReference>
<evidence type="ECO:0000256" key="1">
    <source>
        <dbReference type="ARBA" id="ARBA00004651"/>
    </source>
</evidence>
<evidence type="ECO:0000256" key="7">
    <source>
        <dbReference type="SAM" id="Phobius"/>
    </source>
</evidence>
<organism evidence="10 11">
    <name type="scientific">Desulfotignum phosphitoxidans DSM 13687</name>
    <dbReference type="NCBI Taxonomy" id="1286635"/>
    <lineage>
        <taxon>Bacteria</taxon>
        <taxon>Pseudomonadati</taxon>
        <taxon>Thermodesulfobacteriota</taxon>
        <taxon>Desulfobacteria</taxon>
        <taxon>Desulfobacterales</taxon>
        <taxon>Desulfobacteraceae</taxon>
        <taxon>Desulfotignum</taxon>
    </lineage>
</organism>
<keyword evidence="10" id="KW-0547">Nucleotide-binding</keyword>
<feature type="domain" description="ABC3 transporter permease C-terminal" evidence="8">
    <location>
        <begin position="302"/>
        <end position="415"/>
    </location>
</feature>
<sequence length="422" mass="45868">MKQIQFSRELSSGIQTLLLHKLRSFLTMLGVVFGVGSVVAMLAVGEGASKEALEQIRKLGSHNILISSVKPAEEDAAGTTPSFMSIYGLTYMDHERIAQSFSSVKKNVPVKLVRKEARIGHRAVELRVVGTSDQWFEVIPRPVLGGRTLMQKDLAAKSPVVVLTEFGARKLLATRQTIGQTIRLGVDSFAVIGIVKNETGASGAMQIPDREIDAYIPITTAMSYFGDVVIKMSSGSRLREKVELNQIIVQVASLDQVEPSARAIERMLSLFHKKKDFQIQVPLALLKQAEATKRTFNIVLGAIAGISLLVGGIGIMNIMLASVTERTREIGIRRAIGAKRKQIIIQFLIEAMVLSFVGGILGLAMGVAIPFFITWFAKMPTVITPMGILLPLCVSLGIGIVFGLYPAARAARVDPIVALRHE</sequence>
<dbReference type="InterPro" id="IPR003838">
    <property type="entry name" value="ABC3_permease_C"/>
</dbReference>
<reference evidence="10 11" key="1">
    <citation type="journal article" date="2013" name="Genome Announc.">
        <title>Draft Genome Sequence of Desulfotignum phosphitoxidans DSM 13687 Strain FiPS-3.</title>
        <authorList>
            <person name="Poehlein A."/>
            <person name="Daniel R."/>
            <person name="Simeonova D.D."/>
        </authorList>
    </citation>
    <scope>NUCLEOTIDE SEQUENCE [LARGE SCALE GENOMIC DNA]</scope>
    <source>
        <strain evidence="10 11">DSM 13687</strain>
    </source>
</reference>
<keyword evidence="4 7" id="KW-1133">Transmembrane helix</keyword>
<dbReference type="RefSeq" id="WP_006964831.1">
    <property type="nucleotide sequence ID" value="NZ_APJX01000002.1"/>
</dbReference>
<proteinExistence type="inferred from homology"/>
<dbReference type="Pfam" id="PF02687">
    <property type="entry name" value="FtsX"/>
    <property type="match status" value="1"/>
</dbReference>
<dbReference type="GO" id="GO:0022857">
    <property type="term" value="F:transmembrane transporter activity"/>
    <property type="evidence" value="ECO:0007669"/>
    <property type="project" value="TreeGrafter"/>
</dbReference>
<evidence type="ECO:0000256" key="6">
    <source>
        <dbReference type="ARBA" id="ARBA00038076"/>
    </source>
</evidence>
<evidence type="ECO:0000256" key="5">
    <source>
        <dbReference type="ARBA" id="ARBA00023136"/>
    </source>
</evidence>
<dbReference type="Proteomes" id="UP000014216">
    <property type="component" value="Unassembled WGS sequence"/>
</dbReference>
<feature type="transmembrane region" description="Helical" evidence="7">
    <location>
        <begin position="25"/>
        <end position="45"/>
    </location>
</feature>
<dbReference type="AlphaFoldDB" id="S0G4L5"/>
<dbReference type="InterPro" id="IPR025857">
    <property type="entry name" value="MacB_PCD"/>
</dbReference>
<dbReference type="GO" id="GO:0016787">
    <property type="term" value="F:hydrolase activity"/>
    <property type="evidence" value="ECO:0007669"/>
    <property type="project" value="UniProtKB-KW"/>
</dbReference>
<feature type="transmembrane region" description="Helical" evidence="7">
    <location>
        <begin position="298"/>
        <end position="323"/>
    </location>
</feature>
<feature type="transmembrane region" description="Helical" evidence="7">
    <location>
        <begin position="382"/>
        <end position="405"/>
    </location>
</feature>
<evidence type="ECO:0000259" key="8">
    <source>
        <dbReference type="Pfam" id="PF02687"/>
    </source>
</evidence>
<accession>S0G4L5</accession>
<dbReference type="EMBL" id="APJX01000002">
    <property type="protein sequence ID" value="EMS80569.1"/>
    <property type="molecule type" value="Genomic_DNA"/>
</dbReference>
<evidence type="ECO:0000259" key="9">
    <source>
        <dbReference type="Pfam" id="PF12704"/>
    </source>
</evidence>
<dbReference type="EC" id="3.6.3.-" evidence="10"/>
<protein>
    <submittedName>
        <fullName evidence="10">Macrolide export ATP-binding/permease protein MacB</fullName>
        <ecNumber evidence="10">3.6.3.-</ecNumber>
    </submittedName>
</protein>
<evidence type="ECO:0000256" key="4">
    <source>
        <dbReference type="ARBA" id="ARBA00022989"/>
    </source>
</evidence>
<keyword evidence="10" id="KW-0067">ATP-binding</keyword>
<evidence type="ECO:0000313" key="11">
    <source>
        <dbReference type="Proteomes" id="UP000014216"/>
    </source>
</evidence>
<dbReference type="GO" id="GO:0005524">
    <property type="term" value="F:ATP binding"/>
    <property type="evidence" value="ECO:0007669"/>
    <property type="project" value="UniProtKB-KW"/>
</dbReference>
<comment type="caution">
    <text evidence="10">The sequence shown here is derived from an EMBL/GenBank/DDBJ whole genome shotgun (WGS) entry which is preliminary data.</text>
</comment>
<keyword evidence="3 7" id="KW-0812">Transmembrane</keyword>
<evidence type="ECO:0000256" key="2">
    <source>
        <dbReference type="ARBA" id="ARBA00022475"/>
    </source>
</evidence>
<comment type="subcellular location">
    <subcellularLocation>
        <location evidence="1">Cell membrane</location>
        <topology evidence="1">Multi-pass membrane protein</topology>
    </subcellularLocation>
</comment>
<gene>
    <name evidence="10" type="primary">macB</name>
    <name evidence="10" type="ORF">Dpo_2c02620</name>
</gene>
<evidence type="ECO:0000313" key="10">
    <source>
        <dbReference type="EMBL" id="EMS80569.1"/>
    </source>
</evidence>
<keyword evidence="11" id="KW-1185">Reference proteome</keyword>
<dbReference type="InterPro" id="IPR050250">
    <property type="entry name" value="Macrolide_Exporter_MacB"/>
</dbReference>
<evidence type="ECO:0000256" key="3">
    <source>
        <dbReference type="ARBA" id="ARBA00022692"/>
    </source>
</evidence>
<dbReference type="Pfam" id="PF12704">
    <property type="entry name" value="MacB_PCD"/>
    <property type="match status" value="1"/>
</dbReference>
<comment type="similarity">
    <text evidence="6">Belongs to the ABC-4 integral membrane protein family.</text>
</comment>
<name>S0G4L5_9BACT</name>
<keyword evidence="2" id="KW-1003">Cell membrane</keyword>
<feature type="transmembrane region" description="Helical" evidence="7">
    <location>
        <begin position="343"/>
        <end position="376"/>
    </location>
</feature>
<feature type="domain" description="MacB-like periplasmic core" evidence="9">
    <location>
        <begin position="24"/>
        <end position="266"/>
    </location>
</feature>
<dbReference type="PANTHER" id="PTHR30572">
    <property type="entry name" value="MEMBRANE COMPONENT OF TRANSPORTER-RELATED"/>
    <property type="match status" value="1"/>
</dbReference>
<dbReference type="GO" id="GO:0005886">
    <property type="term" value="C:plasma membrane"/>
    <property type="evidence" value="ECO:0007669"/>
    <property type="project" value="UniProtKB-SubCell"/>
</dbReference>
<keyword evidence="5 7" id="KW-0472">Membrane</keyword>
<keyword evidence="10" id="KW-0378">Hydrolase</keyword>